<gene>
    <name evidence="4" type="ORF">A3I41_00570</name>
</gene>
<evidence type="ECO:0000259" key="3">
    <source>
        <dbReference type="PROSITE" id="PS50234"/>
    </source>
</evidence>
<feature type="domain" description="VWFA" evidence="3">
    <location>
        <begin position="27"/>
        <end position="180"/>
    </location>
</feature>
<dbReference type="PANTHER" id="PTHR10166">
    <property type="entry name" value="VOLTAGE-DEPENDENT CALCIUM CHANNEL SUBUNIT ALPHA-2/DELTA-RELATED"/>
    <property type="match status" value="1"/>
</dbReference>
<accession>A0A1F7VDK1</accession>
<dbReference type="GO" id="GO:0005245">
    <property type="term" value="F:voltage-gated calcium channel activity"/>
    <property type="evidence" value="ECO:0007669"/>
    <property type="project" value="TreeGrafter"/>
</dbReference>
<dbReference type="PROSITE" id="PS50234">
    <property type="entry name" value="VWFA"/>
    <property type="match status" value="1"/>
</dbReference>
<dbReference type="EMBL" id="MGEQ01000001">
    <property type="protein sequence ID" value="OGL88208.1"/>
    <property type="molecule type" value="Genomic_DNA"/>
</dbReference>
<comment type="caution">
    <text evidence="4">The sequence shown here is derived from an EMBL/GenBank/DDBJ whole genome shotgun (WGS) entry which is preliminary data.</text>
</comment>
<proteinExistence type="predicted"/>
<evidence type="ECO:0000313" key="4">
    <source>
        <dbReference type="EMBL" id="OGL88208.1"/>
    </source>
</evidence>
<evidence type="ECO:0000256" key="1">
    <source>
        <dbReference type="SAM" id="MobiDB-lite"/>
    </source>
</evidence>
<dbReference type="SMART" id="SM00327">
    <property type="entry name" value="VWA"/>
    <property type="match status" value="1"/>
</dbReference>
<organism evidence="4 5">
    <name type="scientific">Candidatus Uhrbacteria bacterium RIFCSPLOWO2_02_FULL_48_18</name>
    <dbReference type="NCBI Taxonomy" id="1802408"/>
    <lineage>
        <taxon>Bacteria</taxon>
        <taxon>Candidatus Uhriibacteriota</taxon>
    </lineage>
</organism>
<dbReference type="Gene3D" id="3.40.50.410">
    <property type="entry name" value="von Willebrand factor, type A domain"/>
    <property type="match status" value="1"/>
</dbReference>
<name>A0A1F7VDK1_9BACT</name>
<evidence type="ECO:0000256" key="2">
    <source>
        <dbReference type="SAM" id="SignalP"/>
    </source>
</evidence>
<feature type="chain" id="PRO_5009533238" description="VWFA domain-containing protein" evidence="2">
    <location>
        <begin position="21"/>
        <end position="331"/>
    </location>
</feature>
<dbReference type="InterPro" id="IPR036465">
    <property type="entry name" value="vWFA_dom_sf"/>
</dbReference>
<dbReference type="AlphaFoldDB" id="A0A1F7VDK1"/>
<feature type="compositionally biased region" description="Polar residues" evidence="1">
    <location>
        <begin position="265"/>
        <end position="279"/>
    </location>
</feature>
<feature type="region of interest" description="Disordered" evidence="1">
    <location>
        <begin position="251"/>
        <end position="302"/>
    </location>
</feature>
<sequence length="331" mass="35607">MKTILALVLAALIIPSLAFAEEVTHDNLVIVFDGSGSMKESISDGSNDSKITVAKTALKKVIDQIPQSTHVGILLFVSDNWGKMTIDWLTPIGPMNKDSIKASIDAIQPNGGTPLGTSIKMAADALLEVRKRQFNRGNYKLLVVTDGEATPDDEKAKMQTYAQEVVSPNRRIELNVIGIGMPGKHMLSQTAQKYWGANDEIALNKALATAVQVETTNADAAQADYDLLKGVPDDVAKAWLGEVTNMDLANWPIGEQKPEPPPPATVQNADPNAKSNQPPDQQPAPEANQGRQKGCSASETGVNPVPTSLLTLCLIALLITRRSSQRVRVRT</sequence>
<keyword evidence="2" id="KW-0732">Signal</keyword>
<feature type="compositionally biased region" description="Polar residues" evidence="1">
    <location>
        <begin position="289"/>
        <end position="302"/>
    </location>
</feature>
<reference evidence="4 5" key="1">
    <citation type="journal article" date="2016" name="Nat. Commun.">
        <title>Thousands of microbial genomes shed light on interconnected biogeochemical processes in an aquifer system.</title>
        <authorList>
            <person name="Anantharaman K."/>
            <person name="Brown C.T."/>
            <person name="Hug L.A."/>
            <person name="Sharon I."/>
            <person name="Castelle C.J."/>
            <person name="Probst A.J."/>
            <person name="Thomas B.C."/>
            <person name="Singh A."/>
            <person name="Wilkins M.J."/>
            <person name="Karaoz U."/>
            <person name="Brodie E.L."/>
            <person name="Williams K.H."/>
            <person name="Hubbard S.S."/>
            <person name="Banfield J.F."/>
        </authorList>
    </citation>
    <scope>NUCLEOTIDE SEQUENCE [LARGE SCALE GENOMIC DNA]</scope>
</reference>
<dbReference type="PANTHER" id="PTHR10166:SF37">
    <property type="entry name" value="STOLID, ISOFORM H"/>
    <property type="match status" value="1"/>
</dbReference>
<dbReference type="InterPro" id="IPR002035">
    <property type="entry name" value="VWF_A"/>
</dbReference>
<dbReference type="Proteomes" id="UP000176593">
    <property type="component" value="Unassembled WGS sequence"/>
</dbReference>
<dbReference type="Pfam" id="PF00092">
    <property type="entry name" value="VWA"/>
    <property type="match status" value="1"/>
</dbReference>
<dbReference type="GO" id="GO:0005891">
    <property type="term" value="C:voltage-gated calcium channel complex"/>
    <property type="evidence" value="ECO:0007669"/>
    <property type="project" value="TreeGrafter"/>
</dbReference>
<dbReference type="InterPro" id="IPR051173">
    <property type="entry name" value="Ca_channel_alpha-2/delta"/>
</dbReference>
<dbReference type="SUPFAM" id="SSF53300">
    <property type="entry name" value="vWA-like"/>
    <property type="match status" value="1"/>
</dbReference>
<protein>
    <recommendedName>
        <fullName evidence="3">VWFA domain-containing protein</fullName>
    </recommendedName>
</protein>
<feature type="signal peptide" evidence="2">
    <location>
        <begin position="1"/>
        <end position="20"/>
    </location>
</feature>
<evidence type="ECO:0000313" key="5">
    <source>
        <dbReference type="Proteomes" id="UP000176593"/>
    </source>
</evidence>